<organism evidence="2 3">
    <name type="scientific">Aspergillus homomorphus (strain CBS 101889)</name>
    <dbReference type="NCBI Taxonomy" id="1450537"/>
    <lineage>
        <taxon>Eukaryota</taxon>
        <taxon>Fungi</taxon>
        <taxon>Dikarya</taxon>
        <taxon>Ascomycota</taxon>
        <taxon>Pezizomycotina</taxon>
        <taxon>Eurotiomycetes</taxon>
        <taxon>Eurotiomycetidae</taxon>
        <taxon>Eurotiales</taxon>
        <taxon>Aspergillaceae</taxon>
        <taxon>Aspergillus</taxon>
        <taxon>Aspergillus subgen. Circumdati</taxon>
    </lineage>
</organism>
<feature type="region of interest" description="Disordered" evidence="1">
    <location>
        <begin position="1"/>
        <end position="93"/>
    </location>
</feature>
<dbReference type="STRING" id="1450537.A0A395HLN4"/>
<dbReference type="VEuPathDB" id="FungiDB:BO97DRAFT_429559"/>
<name>A0A395HLN4_ASPHC</name>
<reference evidence="2 3" key="1">
    <citation type="submission" date="2018-02" db="EMBL/GenBank/DDBJ databases">
        <title>The genomes of Aspergillus section Nigri reveals drivers in fungal speciation.</title>
        <authorList>
            <consortium name="DOE Joint Genome Institute"/>
            <person name="Vesth T.C."/>
            <person name="Nybo J."/>
            <person name="Theobald S."/>
            <person name="Brandl J."/>
            <person name="Frisvad J.C."/>
            <person name="Nielsen K.F."/>
            <person name="Lyhne E.K."/>
            <person name="Kogle M.E."/>
            <person name="Kuo A."/>
            <person name="Riley R."/>
            <person name="Clum A."/>
            <person name="Nolan M."/>
            <person name="Lipzen A."/>
            <person name="Salamov A."/>
            <person name="Henrissat B."/>
            <person name="Wiebenga A."/>
            <person name="De vries R.P."/>
            <person name="Grigoriev I.V."/>
            <person name="Mortensen U.H."/>
            <person name="Andersen M.R."/>
            <person name="Baker S.E."/>
        </authorList>
    </citation>
    <scope>NUCLEOTIDE SEQUENCE [LARGE SCALE GENOMIC DNA]</scope>
    <source>
        <strain evidence="2 3">CBS 101889</strain>
    </source>
</reference>
<gene>
    <name evidence="2" type="ORF">BO97DRAFT_429559</name>
</gene>
<evidence type="ECO:0000313" key="3">
    <source>
        <dbReference type="Proteomes" id="UP000248961"/>
    </source>
</evidence>
<dbReference type="GeneID" id="37201660"/>
<proteinExistence type="predicted"/>
<dbReference type="RefSeq" id="XP_025546338.1">
    <property type="nucleotide sequence ID" value="XM_025697371.1"/>
</dbReference>
<protein>
    <submittedName>
        <fullName evidence="2">Uncharacterized protein</fullName>
    </submittedName>
</protein>
<feature type="region of interest" description="Disordered" evidence="1">
    <location>
        <begin position="583"/>
        <end position="659"/>
    </location>
</feature>
<feature type="region of interest" description="Disordered" evidence="1">
    <location>
        <begin position="457"/>
        <end position="499"/>
    </location>
</feature>
<dbReference type="Proteomes" id="UP000248961">
    <property type="component" value="Unassembled WGS sequence"/>
</dbReference>
<keyword evidence="3" id="KW-1185">Reference proteome</keyword>
<dbReference type="AlphaFoldDB" id="A0A395HLN4"/>
<evidence type="ECO:0000256" key="1">
    <source>
        <dbReference type="SAM" id="MobiDB-lite"/>
    </source>
</evidence>
<evidence type="ECO:0000313" key="2">
    <source>
        <dbReference type="EMBL" id="RAL07184.1"/>
    </source>
</evidence>
<feature type="compositionally biased region" description="Polar residues" evidence="1">
    <location>
        <begin position="465"/>
        <end position="484"/>
    </location>
</feature>
<accession>A0A395HLN4</accession>
<dbReference type="EMBL" id="KZ824338">
    <property type="protein sequence ID" value="RAL07184.1"/>
    <property type="molecule type" value="Genomic_DNA"/>
</dbReference>
<feature type="compositionally biased region" description="Polar residues" evidence="1">
    <location>
        <begin position="593"/>
        <end position="611"/>
    </location>
</feature>
<sequence>MRLRETIRPPGRLSEEASTYTTPRRTYRRGSISSRVRCEAFNPNLPPAAFPTLDRPRDPKPNTDAQNNNADDYTSRKRSYNCMDTGSHGHPQPELVTETWAEVQEIPVELIDNLFASNGELNSVYRKNMAIMAGAGPERSPFEESMEDSDTDEEAEGLAIEPLAPIDWHDLLPPVQVEIFENVESSYSRPARALLGISDEDLEEVQHNLVLRARQLKREDRLLEAMRAKQLRAILQTNNAAPRASQVPPKLACQMISRRYLRNIRGTTTSDFLTCPADEVLRARRYIEKREMDGSIVGDWGDDDAVRMQLSVEDLTRKSEKNPASHLYPSEQSVLSPVGDSAFVDISSPRTDRTSAQVSLINSIGTKCLPMLKDSVLCQGQANDPPRWLALSHWNTSENYHHPNWDNHVKTREIEEILEAQRTNPDGQYIQLRNTFLHFPPLSWIFHERSCPVFASQREAPGEASRSNQGQRAHSNTSTRTSQMAARRTKSSGSSPSSETRLVRVFMRLRQEITVMVIEARRRMTERSNREVQRAALSDHRKLPYEDIWTPPTSPSRGFHMPASRPLRSVSSNVFFTPRAAVPQEEDARVESSDSVMSDLSTQDTEASARTSVEPRSGSEAKEQSETAMPEAETSSEVGSTGSGAEEYDTADEMVLVPN</sequence>
<dbReference type="OrthoDB" id="5378502at2759"/>
<feature type="compositionally biased region" description="Low complexity" evidence="1">
    <location>
        <begin position="631"/>
        <end position="645"/>
    </location>
</feature>
<feature type="compositionally biased region" description="Polar residues" evidence="1">
    <location>
        <begin position="63"/>
        <end position="72"/>
    </location>
</feature>